<keyword evidence="7" id="KW-1185">Reference proteome</keyword>
<evidence type="ECO:0000256" key="2">
    <source>
        <dbReference type="ARBA" id="ARBA00022523"/>
    </source>
</evidence>
<evidence type="ECO:0000256" key="3">
    <source>
        <dbReference type="ARBA" id="ARBA00022525"/>
    </source>
</evidence>
<keyword evidence="4" id="KW-0732">Signal</keyword>
<comment type="subcellular location">
    <subcellularLocation>
        <location evidence="1">Secreted</location>
        <location evidence="1">Extracellular space</location>
        <location evidence="1">Apoplast</location>
    </subcellularLocation>
</comment>
<dbReference type="InterPro" id="IPR006766">
    <property type="entry name" value="EXORDIUM-like"/>
</dbReference>
<comment type="caution">
    <text evidence="6">The sequence shown here is derived from an EMBL/GenBank/DDBJ whole genome shotgun (WGS) entry which is preliminary data.</text>
</comment>
<accession>A0ABR2FHD3</accession>
<evidence type="ECO:0008006" key="8">
    <source>
        <dbReference type="Google" id="ProtNLM"/>
    </source>
</evidence>
<dbReference type="EMBL" id="JBBPBM010000006">
    <property type="protein sequence ID" value="KAK8580352.1"/>
    <property type="molecule type" value="Genomic_DNA"/>
</dbReference>
<dbReference type="PANTHER" id="PTHR31279:SF54">
    <property type="entry name" value="PROTEIN EXORDIUM-RELATED"/>
    <property type="match status" value="1"/>
</dbReference>
<name>A0ABR2FHD3_9ROSI</name>
<dbReference type="PANTHER" id="PTHR31279">
    <property type="entry name" value="PROTEIN EXORDIUM-LIKE 5"/>
    <property type="match status" value="1"/>
</dbReference>
<dbReference type="Proteomes" id="UP001472677">
    <property type="component" value="Unassembled WGS sequence"/>
</dbReference>
<evidence type="ECO:0000313" key="6">
    <source>
        <dbReference type="EMBL" id="KAK8580352.1"/>
    </source>
</evidence>
<protein>
    <recommendedName>
        <fullName evidence="8">Neprosin domain-containing protein</fullName>
    </recommendedName>
</protein>
<evidence type="ECO:0000256" key="1">
    <source>
        <dbReference type="ARBA" id="ARBA00004271"/>
    </source>
</evidence>
<proteinExistence type="inferred from homology"/>
<sequence length="118" mass="12674">MNPCGTHGSVLGSTSGHIKINKYSKFAYIWVGNSHTQCPRQCVWPFYQPIYGPQTAPLIAPNNNVGFDGMGPAEAPLEASSACPGIYGKRAYPGYARNLLVDATTDASYNAYGDNGRK</sequence>
<keyword evidence="2" id="KW-0052">Apoplast</keyword>
<comment type="similarity">
    <text evidence="5">Belongs to the EXORDIUM family.</text>
</comment>
<gene>
    <name evidence="6" type="ORF">V6N12_070630</name>
</gene>
<keyword evidence="3" id="KW-0964">Secreted</keyword>
<reference evidence="6 7" key="1">
    <citation type="journal article" date="2024" name="G3 (Bethesda)">
        <title>Genome assembly of Hibiscus sabdariffa L. provides insights into metabolisms of medicinal natural products.</title>
        <authorList>
            <person name="Kim T."/>
        </authorList>
    </citation>
    <scope>NUCLEOTIDE SEQUENCE [LARGE SCALE GENOMIC DNA]</scope>
    <source>
        <strain evidence="6">TK-2024</strain>
        <tissue evidence="6">Old leaves</tissue>
    </source>
</reference>
<evidence type="ECO:0000313" key="7">
    <source>
        <dbReference type="Proteomes" id="UP001472677"/>
    </source>
</evidence>
<organism evidence="6 7">
    <name type="scientific">Hibiscus sabdariffa</name>
    <name type="common">roselle</name>
    <dbReference type="NCBI Taxonomy" id="183260"/>
    <lineage>
        <taxon>Eukaryota</taxon>
        <taxon>Viridiplantae</taxon>
        <taxon>Streptophyta</taxon>
        <taxon>Embryophyta</taxon>
        <taxon>Tracheophyta</taxon>
        <taxon>Spermatophyta</taxon>
        <taxon>Magnoliopsida</taxon>
        <taxon>eudicotyledons</taxon>
        <taxon>Gunneridae</taxon>
        <taxon>Pentapetalae</taxon>
        <taxon>rosids</taxon>
        <taxon>malvids</taxon>
        <taxon>Malvales</taxon>
        <taxon>Malvaceae</taxon>
        <taxon>Malvoideae</taxon>
        <taxon>Hibiscus</taxon>
    </lineage>
</organism>
<evidence type="ECO:0000256" key="5">
    <source>
        <dbReference type="ARBA" id="ARBA00023591"/>
    </source>
</evidence>
<dbReference type="Pfam" id="PF04674">
    <property type="entry name" value="Phi_1"/>
    <property type="match status" value="2"/>
</dbReference>
<evidence type="ECO:0000256" key="4">
    <source>
        <dbReference type="ARBA" id="ARBA00022729"/>
    </source>
</evidence>